<gene>
    <name evidence="2" type="ORF">DFR24_2827</name>
</gene>
<dbReference type="Gene3D" id="2.50.20.10">
    <property type="entry name" value="Lipoprotein localisation LolA/LolB/LppX"/>
    <property type="match status" value="1"/>
</dbReference>
<sequence>MSAFNARRWALAAVVAAVPTLTWTSAQADAPSDLGGKLTAIGAIKAANADGSVPEYTGEKNFPADMKTWTPQYLEGLRTKDVKKLEAEFKKAIKPDLLKPFDTVTKANMAKYQDKLTDGHKALFAKYPTYKMQLYKGVRTGFFPKEIEDATIKNASSAKLTGTDLVTGASLGFPFPIPKSGAEVIWNHRMKYRGNAVTRFNNQAIVKPDGSFQITKLTENVKFKYANFKNPPAADNKYLLMYLSETISPPRVAGQLTLAHELIGPDAGSGRAAWIFSPGLGRVNRAPDVGYDNPAVGTDNEQYFDQIDVFNGSLDRYDWKLVGRKEMYIPYNSYQINSPLVKYKDLLKPFHVNQDEARYELHRVWVVEANVKAGVRHNFAKRTFYVDEDSWSIAGVDNYDARGQLWKVQEAHLITAPFIPTVTGSPEIIYDLQSTRYFVTALANEDKITDYSVNFDDKDFDPSSLKKKARTK</sequence>
<protein>
    <submittedName>
        <fullName evidence="2">Uncharacterized protein DUF1329</fullName>
    </submittedName>
</protein>
<name>A0A4R7P3W7_9GAMM</name>
<evidence type="ECO:0000313" key="2">
    <source>
        <dbReference type="EMBL" id="TDU28455.1"/>
    </source>
</evidence>
<reference evidence="2 3" key="1">
    <citation type="submission" date="2019-03" db="EMBL/GenBank/DDBJ databases">
        <title>Genomic Encyclopedia of Type Strains, Phase IV (KMG-IV): sequencing the most valuable type-strain genomes for metagenomic binning, comparative biology and taxonomic classification.</title>
        <authorList>
            <person name="Goeker M."/>
        </authorList>
    </citation>
    <scope>NUCLEOTIDE SEQUENCE [LARGE SCALE GENOMIC DNA]</scope>
    <source>
        <strain evidence="2 3">DSM 26377</strain>
    </source>
</reference>
<dbReference type="InterPro" id="IPR010752">
    <property type="entry name" value="DUF1329"/>
</dbReference>
<evidence type="ECO:0000313" key="3">
    <source>
        <dbReference type="Proteomes" id="UP000295341"/>
    </source>
</evidence>
<dbReference type="RefSeq" id="WP_133882001.1">
    <property type="nucleotide sequence ID" value="NZ_SOBT01000009.1"/>
</dbReference>
<keyword evidence="1" id="KW-0732">Signal</keyword>
<feature type="chain" id="PRO_5020741461" evidence="1">
    <location>
        <begin position="29"/>
        <end position="472"/>
    </location>
</feature>
<comment type="caution">
    <text evidence="2">The sequence shown here is derived from an EMBL/GenBank/DDBJ whole genome shotgun (WGS) entry which is preliminary data.</text>
</comment>
<dbReference type="EMBL" id="SOBT01000009">
    <property type="protein sequence ID" value="TDU28455.1"/>
    <property type="molecule type" value="Genomic_DNA"/>
</dbReference>
<dbReference type="Pfam" id="PF07044">
    <property type="entry name" value="DUF1329"/>
    <property type="match status" value="1"/>
</dbReference>
<dbReference type="Proteomes" id="UP000295341">
    <property type="component" value="Unassembled WGS sequence"/>
</dbReference>
<dbReference type="AlphaFoldDB" id="A0A4R7P3W7"/>
<evidence type="ECO:0000256" key="1">
    <source>
        <dbReference type="SAM" id="SignalP"/>
    </source>
</evidence>
<dbReference type="CDD" id="cd16329">
    <property type="entry name" value="LolA_like"/>
    <property type="match status" value="1"/>
</dbReference>
<keyword evidence="3" id="KW-1185">Reference proteome</keyword>
<accession>A0A4R7P3W7</accession>
<organism evidence="2 3">
    <name type="scientific">Panacagrimonas perspica</name>
    <dbReference type="NCBI Taxonomy" id="381431"/>
    <lineage>
        <taxon>Bacteria</taxon>
        <taxon>Pseudomonadati</taxon>
        <taxon>Pseudomonadota</taxon>
        <taxon>Gammaproteobacteria</taxon>
        <taxon>Nevskiales</taxon>
        <taxon>Nevskiaceae</taxon>
        <taxon>Panacagrimonas</taxon>
    </lineage>
</organism>
<proteinExistence type="predicted"/>
<feature type="signal peptide" evidence="1">
    <location>
        <begin position="1"/>
        <end position="28"/>
    </location>
</feature>